<sequence>MTGWPQTWVLESQTSQDSCANEPACRASSTPHHRRSHRGEQQQVTSSAGSTGVTCAPPMIDPATREPFSCRSVTSLKRQESQRQNRVSRDEEALYLSSFAIPPVMKSYLFFTAFLFTLGTSQQFPIPADLAAGFSSSGTQGLQVSFGGDASEGITNGETVNLEDARNPPTFALGDSSGVNRAISYTILMLDTTDNNARKVQFLQSGFRATGDKTKLETQEVPIIPYEAPSPDAGPRQFSFLLYQHQGQQPAQLKAESNGDAGPFDVKAFESANNLKPARAGIALLVRDSNYGQSQDSPTSESKSNSVPPATGDPSTSTSASIFVSVLTTNSTSTPTSSSATTTRGALLQSLFPLSASNFIKTALSTSSSASTVSASPSNSSLSSSPSVSTQSSHSSLQTQTTTVVVTAITATTSGATAGAVSRTAVAISSNESVADALYDSTYSGVVLATVVLLVQAAWYILVL</sequence>
<evidence type="ECO:0000313" key="4">
    <source>
        <dbReference type="Proteomes" id="UP000242814"/>
    </source>
</evidence>
<dbReference type="VEuPathDB" id="FungiDB:PABG_04330"/>
<accession>A0A1D2JQE9</accession>
<feature type="region of interest" description="Disordered" evidence="1">
    <location>
        <begin position="290"/>
        <end position="318"/>
    </location>
</feature>
<dbReference type="InterPro" id="IPR035810">
    <property type="entry name" value="PEBP_euk"/>
</dbReference>
<organism evidence="3 4">
    <name type="scientific">Paracoccidioides brasiliensis</name>
    <dbReference type="NCBI Taxonomy" id="121759"/>
    <lineage>
        <taxon>Eukaryota</taxon>
        <taxon>Fungi</taxon>
        <taxon>Dikarya</taxon>
        <taxon>Ascomycota</taxon>
        <taxon>Pezizomycotina</taxon>
        <taxon>Eurotiomycetes</taxon>
        <taxon>Eurotiomycetidae</taxon>
        <taxon>Onygenales</taxon>
        <taxon>Ajellomycetaceae</taxon>
        <taxon>Paracoccidioides</taxon>
    </lineage>
</organism>
<keyword evidence="2" id="KW-0812">Transmembrane</keyword>
<dbReference type="VEuPathDB" id="FungiDB:PADG_04717"/>
<dbReference type="Proteomes" id="UP000242814">
    <property type="component" value="Unassembled WGS sequence"/>
</dbReference>
<feature type="region of interest" description="Disordered" evidence="1">
    <location>
        <begin position="370"/>
        <end position="396"/>
    </location>
</feature>
<gene>
    <name evidence="3" type="ORF">ACO22_00137</name>
</gene>
<keyword evidence="2" id="KW-1133">Transmembrane helix</keyword>
<name>A0A1D2JQE9_PARBR</name>
<protein>
    <submittedName>
        <fullName evidence="3">Uncharacterized protein</fullName>
    </submittedName>
</protein>
<dbReference type="CDD" id="cd00866">
    <property type="entry name" value="PEBP_euk"/>
    <property type="match status" value="1"/>
</dbReference>
<feature type="region of interest" description="Disordered" evidence="1">
    <location>
        <begin position="12"/>
        <end position="66"/>
    </location>
</feature>
<dbReference type="SUPFAM" id="SSF49777">
    <property type="entry name" value="PEBP-like"/>
    <property type="match status" value="1"/>
</dbReference>
<dbReference type="AlphaFoldDB" id="A0A1D2JQE9"/>
<dbReference type="VEuPathDB" id="FungiDB:PABG_04329"/>
<dbReference type="EMBL" id="LZYO01000002">
    <property type="protein sequence ID" value="ODH45412.1"/>
    <property type="molecule type" value="Genomic_DNA"/>
</dbReference>
<dbReference type="Gene3D" id="3.90.280.10">
    <property type="entry name" value="PEBP-like"/>
    <property type="match status" value="1"/>
</dbReference>
<proteinExistence type="predicted"/>
<evidence type="ECO:0000256" key="2">
    <source>
        <dbReference type="SAM" id="Phobius"/>
    </source>
</evidence>
<dbReference type="VEuPathDB" id="FungiDB:PADG_04716"/>
<evidence type="ECO:0000256" key="1">
    <source>
        <dbReference type="SAM" id="MobiDB-lite"/>
    </source>
</evidence>
<feature type="transmembrane region" description="Helical" evidence="2">
    <location>
        <begin position="443"/>
        <end position="463"/>
    </location>
</feature>
<reference evidence="3 4" key="1">
    <citation type="submission" date="2016-06" db="EMBL/GenBank/DDBJ databases">
        <authorList>
            <person name="Kjaerup R.B."/>
            <person name="Dalgaard T.S."/>
            <person name="Juul-Madsen H.R."/>
        </authorList>
    </citation>
    <scope>NUCLEOTIDE SEQUENCE [LARGE SCALE GENOMIC DNA]</scope>
    <source>
        <strain evidence="3 4">Pb300</strain>
    </source>
</reference>
<dbReference type="InterPro" id="IPR036610">
    <property type="entry name" value="PEBP-like_sf"/>
</dbReference>
<keyword evidence="2" id="KW-0472">Membrane</keyword>
<evidence type="ECO:0000313" key="3">
    <source>
        <dbReference type="EMBL" id="ODH45412.1"/>
    </source>
</evidence>
<comment type="caution">
    <text evidence="3">The sequence shown here is derived from an EMBL/GenBank/DDBJ whole genome shotgun (WGS) entry which is preliminary data.</text>
</comment>
<feature type="compositionally biased region" description="Polar residues" evidence="1">
    <location>
        <begin position="41"/>
        <end position="53"/>
    </location>
</feature>